<evidence type="ECO:0000313" key="2">
    <source>
        <dbReference type="EMBL" id="MPC19343.1"/>
    </source>
</evidence>
<proteinExistence type="predicted"/>
<feature type="compositionally biased region" description="Basic residues" evidence="1">
    <location>
        <begin position="217"/>
        <end position="232"/>
    </location>
</feature>
<name>A0A5B7DDJ4_PORTR</name>
<feature type="region of interest" description="Disordered" evidence="1">
    <location>
        <begin position="214"/>
        <end position="236"/>
    </location>
</feature>
<dbReference type="EMBL" id="VSRR010000761">
    <property type="protein sequence ID" value="MPC19343.1"/>
    <property type="molecule type" value="Genomic_DNA"/>
</dbReference>
<evidence type="ECO:0000256" key="1">
    <source>
        <dbReference type="SAM" id="MobiDB-lite"/>
    </source>
</evidence>
<accession>A0A5B7DDJ4</accession>
<dbReference type="AlphaFoldDB" id="A0A5B7DDJ4"/>
<evidence type="ECO:0000313" key="3">
    <source>
        <dbReference type="Proteomes" id="UP000324222"/>
    </source>
</evidence>
<keyword evidence="3" id="KW-1185">Reference proteome</keyword>
<reference evidence="2 3" key="1">
    <citation type="submission" date="2019-05" db="EMBL/GenBank/DDBJ databases">
        <title>Another draft genome of Portunus trituberculatus and its Hox gene families provides insights of decapod evolution.</title>
        <authorList>
            <person name="Jeong J.-H."/>
            <person name="Song I."/>
            <person name="Kim S."/>
            <person name="Choi T."/>
            <person name="Kim D."/>
            <person name="Ryu S."/>
            <person name="Kim W."/>
        </authorList>
    </citation>
    <scope>NUCLEOTIDE SEQUENCE [LARGE SCALE GENOMIC DNA]</scope>
    <source>
        <tissue evidence="2">Muscle</tissue>
    </source>
</reference>
<sequence length="283" mass="30575">MVSSTERRAYLPHATVRFGGEGGEREGGRVGSLVLVLRAALSWFAVTKGSCEAAASQAWEVEGVEGGQRGAHTPSISPLNFPSSPPLPPLYPGRLASRVTGSRRCHLCQSTHAPALAGATPSRQGGGRGVDHEVEVTLLRVMGVRGHDMLLEAVLAVEPFLADGALEAVGRRVQPLVPPAGARLREPLATVPTGVGELVPRGSQHILAITRRLQPPHSRHHHHHHHHHHSLSLHRLSSCTRAPPRELLPLLLLLQLPPFKHVQLIPLHLLFSQLHLSSTRLLN</sequence>
<comment type="caution">
    <text evidence="2">The sequence shown here is derived from an EMBL/GenBank/DDBJ whole genome shotgun (WGS) entry which is preliminary data.</text>
</comment>
<organism evidence="2 3">
    <name type="scientific">Portunus trituberculatus</name>
    <name type="common">Swimming crab</name>
    <name type="synonym">Neptunus trituberculatus</name>
    <dbReference type="NCBI Taxonomy" id="210409"/>
    <lineage>
        <taxon>Eukaryota</taxon>
        <taxon>Metazoa</taxon>
        <taxon>Ecdysozoa</taxon>
        <taxon>Arthropoda</taxon>
        <taxon>Crustacea</taxon>
        <taxon>Multicrustacea</taxon>
        <taxon>Malacostraca</taxon>
        <taxon>Eumalacostraca</taxon>
        <taxon>Eucarida</taxon>
        <taxon>Decapoda</taxon>
        <taxon>Pleocyemata</taxon>
        <taxon>Brachyura</taxon>
        <taxon>Eubrachyura</taxon>
        <taxon>Portunoidea</taxon>
        <taxon>Portunidae</taxon>
        <taxon>Portuninae</taxon>
        <taxon>Portunus</taxon>
    </lineage>
</organism>
<protein>
    <submittedName>
        <fullName evidence="2">Uncharacterized protein</fullName>
    </submittedName>
</protein>
<dbReference type="Proteomes" id="UP000324222">
    <property type="component" value="Unassembled WGS sequence"/>
</dbReference>
<gene>
    <name evidence="2" type="ORF">E2C01_012256</name>
</gene>